<dbReference type="AlphaFoldDB" id="A0A8J5JFA5"/>
<feature type="compositionally biased region" description="Basic and acidic residues" evidence="4">
    <location>
        <begin position="225"/>
        <end position="239"/>
    </location>
</feature>
<keyword evidence="3" id="KW-0808">Transferase</keyword>
<reference evidence="6" key="1">
    <citation type="journal article" date="2021" name="Sci. Adv.">
        <title>The American lobster genome reveals insights on longevity, neural, and immune adaptations.</title>
        <authorList>
            <person name="Polinski J.M."/>
            <person name="Zimin A.V."/>
            <person name="Clark K.F."/>
            <person name="Kohn A.B."/>
            <person name="Sadowski N."/>
            <person name="Timp W."/>
            <person name="Ptitsyn A."/>
            <person name="Khanna P."/>
            <person name="Romanova D.Y."/>
            <person name="Williams P."/>
            <person name="Greenwood S.J."/>
            <person name="Moroz L.L."/>
            <person name="Walt D.R."/>
            <person name="Bodnar A.G."/>
        </authorList>
    </citation>
    <scope>NUCLEOTIDE SEQUENCE</scope>
    <source>
        <strain evidence="6">GMGI-L3</strain>
    </source>
</reference>
<keyword evidence="2" id="KW-0328">Glycosyltransferase</keyword>
<dbReference type="EMBL" id="JAHLQT010046868">
    <property type="protein sequence ID" value="KAG7153478.1"/>
    <property type="molecule type" value="Genomic_DNA"/>
</dbReference>
<comment type="similarity">
    <text evidence="1">Belongs to the UDP-glycosyltransferase family.</text>
</comment>
<dbReference type="Proteomes" id="UP000747542">
    <property type="component" value="Unassembled WGS sequence"/>
</dbReference>
<dbReference type="InterPro" id="IPR050271">
    <property type="entry name" value="UDP-glycosyltransferase"/>
</dbReference>
<keyword evidence="5" id="KW-0472">Membrane</keyword>
<proteinExistence type="inferred from homology"/>
<organism evidence="6 7">
    <name type="scientific">Homarus americanus</name>
    <name type="common">American lobster</name>
    <dbReference type="NCBI Taxonomy" id="6706"/>
    <lineage>
        <taxon>Eukaryota</taxon>
        <taxon>Metazoa</taxon>
        <taxon>Ecdysozoa</taxon>
        <taxon>Arthropoda</taxon>
        <taxon>Crustacea</taxon>
        <taxon>Multicrustacea</taxon>
        <taxon>Malacostraca</taxon>
        <taxon>Eumalacostraca</taxon>
        <taxon>Eucarida</taxon>
        <taxon>Decapoda</taxon>
        <taxon>Pleocyemata</taxon>
        <taxon>Astacidea</taxon>
        <taxon>Nephropoidea</taxon>
        <taxon>Nephropidae</taxon>
        <taxon>Homarus</taxon>
    </lineage>
</organism>
<dbReference type="Gene3D" id="3.40.50.2000">
    <property type="entry name" value="Glycogen Phosphorylase B"/>
    <property type="match status" value="1"/>
</dbReference>
<feature type="transmembrane region" description="Helical" evidence="5">
    <location>
        <begin position="661"/>
        <end position="688"/>
    </location>
</feature>
<evidence type="ECO:0000313" key="7">
    <source>
        <dbReference type="Proteomes" id="UP000747542"/>
    </source>
</evidence>
<comment type="caution">
    <text evidence="6">The sequence shown here is derived from an EMBL/GenBank/DDBJ whole genome shotgun (WGS) entry which is preliminary data.</text>
</comment>
<evidence type="ECO:0000313" key="6">
    <source>
        <dbReference type="EMBL" id="KAG7153478.1"/>
    </source>
</evidence>
<dbReference type="InterPro" id="IPR002213">
    <property type="entry name" value="UDP_glucos_trans"/>
</dbReference>
<keyword evidence="5" id="KW-1133">Transmembrane helix</keyword>
<dbReference type="SUPFAM" id="SSF53756">
    <property type="entry name" value="UDP-Glycosyltransferase/glycogen phosphorylase"/>
    <property type="match status" value="1"/>
</dbReference>
<dbReference type="PANTHER" id="PTHR48043">
    <property type="entry name" value="EG:EG0003.4 PROTEIN-RELATED"/>
    <property type="match status" value="1"/>
</dbReference>
<feature type="region of interest" description="Disordered" evidence="4">
    <location>
        <begin position="189"/>
        <end position="239"/>
    </location>
</feature>
<feature type="region of interest" description="Disordered" evidence="4">
    <location>
        <begin position="1"/>
        <end position="162"/>
    </location>
</feature>
<feature type="compositionally biased region" description="Gly residues" evidence="4">
    <location>
        <begin position="196"/>
        <end position="205"/>
    </location>
</feature>
<evidence type="ECO:0000256" key="3">
    <source>
        <dbReference type="ARBA" id="ARBA00022679"/>
    </source>
</evidence>
<dbReference type="PANTHER" id="PTHR48043:SF145">
    <property type="entry name" value="FI06409P-RELATED"/>
    <property type="match status" value="1"/>
</dbReference>
<evidence type="ECO:0000256" key="1">
    <source>
        <dbReference type="ARBA" id="ARBA00009995"/>
    </source>
</evidence>
<keyword evidence="5" id="KW-0812">Transmembrane</keyword>
<feature type="compositionally biased region" description="Polar residues" evidence="4">
    <location>
        <begin position="11"/>
        <end position="27"/>
    </location>
</feature>
<sequence>VPHTKECHSASPDTSYHSATPDTSYHSATPDPFYHSATPDTSYHSATPDTSYHSATPDTSYHSATPDPSYHSASLNIYRGLPDTTIQTPQDDPETVKRSESDPEILKYGESDPEILKYGESDPEMVKYDQYDPEYSDLGPEIVLKDENSPDDGEVSPENEYYDVNTPRVPEIISQRPYQDPEVVVGEEGVPKEGRLGPGVNGGEQGPETPEIPPGNPQNGPEITENDKITPRNPDLTHLDTKITPEITENEIPGPEIPENWDIVVICLGGGEDITVMAQIASLMHSQGHKVLQIPVAPDDPLYPGGVASGVTPGEEVGVEWTSGRIIASRILASHSTRVPVVGVVTSRMGAWWVWVNMGILPSLGSTPVPPNSMDDFGIWSRAANLASHYRSVVPALTALSPGTDPPSLDVLYTSLTHVLLAWDPLIDAHAPYTPMVIPIGGFAFETGRITKDVLVPALLNRAGVVSVCPGGSEAWVGPDALNALYNALKMTPYTILWRASYDLLQPNISQDDSMRDKFIFKKYLPLSDVLNHPRHRLLVSTCGETEVMAAVYFGSPVLCLPVTTDQTLAAAVVEDLGLAVVVPAKEATTSTLTKALSKLSGNRSYRECGRQLGEELHDQALSPADRVLFTLERALRRPHSRRHIPRPTHLSLLQQSNADVYLLLLVLLTCLSGLLILLTIVMLPILLKKQKRKAD</sequence>
<dbReference type="GO" id="GO:0008194">
    <property type="term" value="F:UDP-glycosyltransferase activity"/>
    <property type="evidence" value="ECO:0007669"/>
    <property type="project" value="InterPro"/>
</dbReference>
<dbReference type="Pfam" id="PF00201">
    <property type="entry name" value="UDPGT"/>
    <property type="match status" value="1"/>
</dbReference>
<evidence type="ECO:0000256" key="2">
    <source>
        <dbReference type="ARBA" id="ARBA00022676"/>
    </source>
</evidence>
<feature type="compositionally biased region" description="Basic and acidic residues" evidence="4">
    <location>
        <begin position="94"/>
        <end position="130"/>
    </location>
</feature>
<evidence type="ECO:0000256" key="5">
    <source>
        <dbReference type="SAM" id="Phobius"/>
    </source>
</evidence>
<evidence type="ECO:0000256" key="4">
    <source>
        <dbReference type="SAM" id="MobiDB-lite"/>
    </source>
</evidence>
<name>A0A8J5JFA5_HOMAM</name>
<accession>A0A8J5JFA5</accession>
<keyword evidence="7" id="KW-1185">Reference proteome</keyword>
<feature type="non-terminal residue" evidence="6">
    <location>
        <position position="1"/>
    </location>
</feature>
<feature type="compositionally biased region" description="Polar residues" evidence="4">
    <location>
        <begin position="38"/>
        <end position="63"/>
    </location>
</feature>
<feature type="compositionally biased region" description="Acidic residues" evidence="4">
    <location>
        <begin position="149"/>
        <end position="161"/>
    </location>
</feature>
<gene>
    <name evidence="6" type="primary">Ugt2C1-L</name>
    <name evidence="6" type="ORF">Hamer_G019537</name>
</gene>
<protein>
    <submittedName>
        <fullName evidence="6">UDP-glucuronosyltransferase 2C1-like</fullName>
    </submittedName>
</protein>